<dbReference type="Proteomes" id="UP000075714">
    <property type="component" value="Unassembled WGS sequence"/>
</dbReference>
<keyword evidence="6" id="KW-0863">Zinc-finger</keyword>
<evidence type="ECO:0000256" key="5">
    <source>
        <dbReference type="ARBA" id="ARBA00023242"/>
    </source>
</evidence>
<dbReference type="STRING" id="33097.A0A150GR15"/>
<proteinExistence type="inferred from homology"/>
<keyword evidence="4" id="KW-0862">Zinc</keyword>
<feature type="domain" description="B box-type" evidence="8">
    <location>
        <begin position="40"/>
        <end position="83"/>
    </location>
</feature>
<evidence type="ECO:0000313" key="11">
    <source>
        <dbReference type="Proteomes" id="UP000075714"/>
    </source>
</evidence>
<sequence length="381" mass="40976">MACVVCAAKATVYCDNDKALLCKDCDTRIHMSNAVAARHVRRVPCEGGCRGGASLFCRCDNAYMCDGCHSSNPLASSHKVEPVAPLPALEEEFALLEHGAFAADPCESVAQSAASPGLAWFVDDEKATFPEPAVLSPTGSEAAVVPVVSPPLDDLAFSAPATFKDIKDKLEFEPFELDNGWLEMGFDFTDILSDTPSDVGLVPTFDGEAAEAIADAMVPTFPEELPIAEVPSQVEVGRKRLAEANDDELPAKVPSLAPELSQPSQALFSMVPPAHMLFPMIPPAPVQPPAPAPAPKSNAASYQAALAAGANLTREQRVARYREKRKNRKFEKTIRYASRKAYAEIRPRIKGRFAKKEEIEAWKAAHGGEDAVVPEVLDGDF</sequence>
<evidence type="ECO:0000256" key="6">
    <source>
        <dbReference type="PROSITE-ProRule" id="PRU00024"/>
    </source>
</evidence>
<evidence type="ECO:0000313" key="10">
    <source>
        <dbReference type="EMBL" id="KXZ52279.1"/>
    </source>
</evidence>
<dbReference type="InterPro" id="IPR049808">
    <property type="entry name" value="CONSTANS-like_Bbox1"/>
</dbReference>
<dbReference type="PROSITE" id="PS50119">
    <property type="entry name" value="ZF_BBOX"/>
    <property type="match status" value="1"/>
</dbReference>
<evidence type="ECO:0000256" key="3">
    <source>
        <dbReference type="ARBA" id="ARBA00022723"/>
    </source>
</evidence>
<dbReference type="PANTHER" id="PTHR31319">
    <property type="entry name" value="ZINC FINGER PROTEIN CONSTANS-LIKE 4"/>
    <property type="match status" value="1"/>
</dbReference>
<dbReference type="AlphaFoldDB" id="A0A150GR15"/>
<dbReference type="PROSITE" id="PS51017">
    <property type="entry name" value="CCT"/>
    <property type="match status" value="1"/>
</dbReference>
<reference evidence="11" key="1">
    <citation type="journal article" date="2016" name="Nat. Commun.">
        <title>The Gonium pectorale genome demonstrates co-option of cell cycle regulation during the evolution of multicellularity.</title>
        <authorList>
            <person name="Hanschen E.R."/>
            <person name="Marriage T.N."/>
            <person name="Ferris P.J."/>
            <person name="Hamaji T."/>
            <person name="Toyoda A."/>
            <person name="Fujiyama A."/>
            <person name="Neme R."/>
            <person name="Noguchi H."/>
            <person name="Minakuchi Y."/>
            <person name="Suzuki M."/>
            <person name="Kawai-Toyooka H."/>
            <person name="Smith D.R."/>
            <person name="Sparks H."/>
            <person name="Anderson J."/>
            <person name="Bakaric R."/>
            <person name="Luria V."/>
            <person name="Karger A."/>
            <person name="Kirschner M.W."/>
            <person name="Durand P.M."/>
            <person name="Michod R.E."/>
            <person name="Nozaki H."/>
            <person name="Olson B.J."/>
        </authorList>
    </citation>
    <scope>NUCLEOTIDE SEQUENCE [LARGE SCALE GENOMIC DNA]</scope>
    <source>
        <strain evidence="11">NIES-2863</strain>
    </source>
</reference>
<evidence type="ECO:0000256" key="2">
    <source>
        <dbReference type="ARBA" id="ARBA00010024"/>
    </source>
</evidence>
<dbReference type="GO" id="GO:0005634">
    <property type="term" value="C:nucleus"/>
    <property type="evidence" value="ECO:0007669"/>
    <property type="project" value="UniProtKB-SubCell"/>
</dbReference>
<keyword evidence="11" id="KW-1185">Reference proteome</keyword>
<evidence type="ECO:0000256" key="4">
    <source>
        <dbReference type="ARBA" id="ARBA00022833"/>
    </source>
</evidence>
<evidence type="ECO:0000259" key="9">
    <source>
        <dbReference type="PROSITE" id="PS51017"/>
    </source>
</evidence>
<dbReference type="InterPro" id="IPR010402">
    <property type="entry name" value="CCT_domain"/>
</dbReference>
<dbReference type="Pfam" id="PF06203">
    <property type="entry name" value="CCT"/>
    <property type="match status" value="1"/>
</dbReference>
<evidence type="ECO:0000259" key="8">
    <source>
        <dbReference type="PROSITE" id="PS50119"/>
    </source>
</evidence>
<evidence type="ECO:0000256" key="1">
    <source>
        <dbReference type="ARBA" id="ARBA00004123"/>
    </source>
</evidence>
<comment type="caution">
    <text evidence="10">The sequence shown here is derived from an EMBL/GenBank/DDBJ whole genome shotgun (WGS) entry which is preliminary data.</text>
</comment>
<feature type="domain" description="CCT" evidence="9">
    <location>
        <begin position="314"/>
        <end position="356"/>
    </location>
</feature>
<protein>
    <submittedName>
        <fullName evidence="10">Uncharacterized protein</fullName>
    </submittedName>
</protein>
<comment type="similarity">
    <text evidence="2">Belongs to the CONSTANS family.</text>
</comment>
<dbReference type="InterPro" id="IPR045281">
    <property type="entry name" value="CONSTANS-like"/>
</dbReference>
<keyword evidence="5 7" id="KW-0539">Nucleus</keyword>
<gene>
    <name evidence="10" type="ORF">GPECTOR_10g911</name>
</gene>
<dbReference type="EMBL" id="LSYV01000011">
    <property type="protein sequence ID" value="KXZ52279.1"/>
    <property type="molecule type" value="Genomic_DNA"/>
</dbReference>
<keyword evidence="3" id="KW-0479">Metal-binding</keyword>
<comment type="subcellular location">
    <subcellularLocation>
        <location evidence="1 7">Nucleus</location>
    </subcellularLocation>
</comment>
<dbReference type="CDD" id="cd19821">
    <property type="entry name" value="Bbox1_BBX-like"/>
    <property type="match status" value="1"/>
</dbReference>
<name>A0A150GR15_GONPE</name>
<accession>A0A150GR15</accession>
<dbReference type="PANTHER" id="PTHR31319:SF114">
    <property type="entry name" value="OS12G0262400 PROTEIN"/>
    <property type="match status" value="1"/>
</dbReference>
<dbReference type="InterPro" id="IPR000315">
    <property type="entry name" value="Znf_B-box"/>
</dbReference>
<evidence type="ECO:0000256" key="7">
    <source>
        <dbReference type="PROSITE-ProRule" id="PRU00357"/>
    </source>
</evidence>
<dbReference type="GO" id="GO:0008270">
    <property type="term" value="F:zinc ion binding"/>
    <property type="evidence" value="ECO:0007669"/>
    <property type="project" value="UniProtKB-KW"/>
</dbReference>
<dbReference type="OrthoDB" id="153872at2759"/>
<organism evidence="10 11">
    <name type="scientific">Gonium pectorale</name>
    <name type="common">Green alga</name>
    <dbReference type="NCBI Taxonomy" id="33097"/>
    <lineage>
        <taxon>Eukaryota</taxon>
        <taxon>Viridiplantae</taxon>
        <taxon>Chlorophyta</taxon>
        <taxon>core chlorophytes</taxon>
        <taxon>Chlorophyceae</taxon>
        <taxon>CS clade</taxon>
        <taxon>Chlamydomonadales</taxon>
        <taxon>Volvocaceae</taxon>
        <taxon>Gonium</taxon>
    </lineage>
</organism>
<dbReference type="GO" id="GO:0003700">
    <property type="term" value="F:DNA-binding transcription factor activity"/>
    <property type="evidence" value="ECO:0007669"/>
    <property type="project" value="TreeGrafter"/>
</dbReference>
<dbReference type="Pfam" id="PF00643">
    <property type="entry name" value="zf-B_box"/>
    <property type="match status" value="1"/>
</dbReference>